<organism evidence="1 2">
    <name type="scientific">Kluyvera cryocrescens</name>
    <name type="common">Kluyvera citrophila</name>
    <dbReference type="NCBI Taxonomy" id="580"/>
    <lineage>
        <taxon>Bacteria</taxon>
        <taxon>Pseudomonadati</taxon>
        <taxon>Pseudomonadota</taxon>
        <taxon>Gammaproteobacteria</taxon>
        <taxon>Enterobacterales</taxon>
        <taxon>Enterobacteriaceae</taxon>
        <taxon>Kluyvera</taxon>
    </lineage>
</organism>
<proteinExistence type="predicted"/>
<evidence type="ECO:0000313" key="2">
    <source>
        <dbReference type="Proteomes" id="UP000401081"/>
    </source>
</evidence>
<dbReference type="AlphaFoldDB" id="A0A485CV05"/>
<dbReference type="EMBL" id="CAADJD010000030">
    <property type="protein sequence ID" value="VFS88598.1"/>
    <property type="molecule type" value="Genomic_DNA"/>
</dbReference>
<name>A0A485CV05_KLUCR</name>
<sequence length="68" mass="7594">MKGQQGQWREACRPWRLVGLRLNSRVISGQPGKNAITVNHNEKPLTGLIDKAKAVGRGCGRWAEIRQT</sequence>
<gene>
    <name evidence="1" type="ORF">NCTC12993_07103</name>
</gene>
<accession>A0A485CV05</accession>
<evidence type="ECO:0000313" key="1">
    <source>
        <dbReference type="EMBL" id="VFS88598.1"/>
    </source>
</evidence>
<reference evidence="1 2" key="1">
    <citation type="submission" date="2019-03" db="EMBL/GenBank/DDBJ databases">
        <authorList>
            <consortium name="Pathogen Informatics"/>
        </authorList>
    </citation>
    <scope>NUCLEOTIDE SEQUENCE [LARGE SCALE GENOMIC DNA]</scope>
    <source>
        <strain evidence="1 2">NCTC12993</strain>
    </source>
</reference>
<dbReference type="Proteomes" id="UP000401081">
    <property type="component" value="Unassembled WGS sequence"/>
</dbReference>
<protein>
    <submittedName>
        <fullName evidence="1">Uncharacterized protein</fullName>
    </submittedName>
</protein>
<keyword evidence="2" id="KW-1185">Reference proteome</keyword>